<name>A0A5R9F2M6_9BACL</name>
<reference evidence="1 2" key="1">
    <citation type="submission" date="2019-04" db="EMBL/GenBank/DDBJ databases">
        <title>Bacillus caeni sp. nov., a bacterium isolated from mangrove sediment.</title>
        <authorList>
            <person name="Huang H."/>
            <person name="Mo K."/>
            <person name="Hu Y."/>
        </authorList>
    </citation>
    <scope>NUCLEOTIDE SEQUENCE [LARGE SCALE GENOMIC DNA]</scope>
    <source>
        <strain evidence="1 2">HB172195</strain>
    </source>
</reference>
<dbReference type="EMBL" id="SWLG01000005">
    <property type="protein sequence ID" value="TLS37922.1"/>
    <property type="molecule type" value="Genomic_DNA"/>
</dbReference>
<accession>A0A5R9F2M6</accession>
<gene>
    <name evidence="1" type="ORF">FCL54_08885</name>
</gene>
<organism evidence="1 2">
    <name type="scientific">Exobacillus caeni</name>
    <dbReference type="NCBI Taxonomy" id="2574798"/>
    <lineage>
        <taxon>Bacteria</taxon>
        <taxon>Bacillati</taxon>
        <taxon>Bacillota</taxon>
        <taxon>Bacilli</taxon>
        <taxon>Bacillales</taxon>
        <taxon>Guptibacillaceae</taxon>
        <taxon>Exobacillus</taxon>
    </lineage>
</organism>
<dbReference type="Proteomes" id="UP000308230">
    <property type="component" value="Unassembled WGS sequence"/>
</dbReference>
<evidence type="ECO:0000313" key="2">
    <source>
        <dbReference type="Proteomes" id="UP000308230"/>
    </source>
</evidence>
<comment type="caution">
    <text evidence="1">The sequence shown here is derived from an EMBL/GenBank/DDBJ whole genome shotgun (WGS) entry which is preliminary data.</text>
</comment>
<dbReference type="RefSeq" id="WP_138125468.1">
    <property type="nucleotide sequence ID" value="NZ_SWLG01000005.1"/>
</dbReference>
<dbReference type="AlphaFoldDB" id="A0A5R9F2M6"/>
<sequence length="60" mass="6490">MNYQVINRGLNVGDVRIIAIASSAIFLVGDANNISCSSIYDTPPESYIVTRPFVPFAPSD</sequence>
<dbReference type="OrthoDB" id="2455313at2"/>
<keyword evidence="2" id="KW-1185">Reference proteome</keyword>
<protein>
    <submittedName>
        <fullName evidence="1">Spore gernimation protein GerPD</fullName>
    </submittedName>
</protein>
<evidence type="ECO:0000313" key="1">
    <source>
        <dbReference type="EMBL" id="TLS37922.1"/>
    </source>
</evidence>
<proteinExistence type="predicted"/>